<dbReference type="Pfam" id="PF08245">
    <property type="entry name" value="Mur_ligase_M"/>
    <property type="match status" value="1"/>
</dbReference>
<sequence length="467" mass="49820">MNAAAATKLPTDVGPIHFVGIGGIGMSGIAEVLLNLGYTVQGSDLKASKITERLEGLGARVYVGQNAKNLENAEVVVISSAIKPGNPELDAARLAGLPIVRRAEMLAELMRLKSNIAVAGTHGKTTTTTLVAELLVAGGIDPTVINGGIIHAYGSNARMGQGEWMVVEADESDGTFNRLPATIAIVTNIDPEHMEHWGDFERLKQGFTDFVSNIPFYGLAVCCTDHEEVQRLVGRVTDRRVVTYGFNTQADVRAINLRYEDGVAHFDIALQAEGRVIEDCALPMPGDHNVSNALSAVAVARHLGMKPAEIRTALAAFGGVNRRFTRVGEVGGVTVIDDYGHHPVEIQAVLKAARQATKGRVIAVHQPHRFSRLHALFDDFCGCFNEADVVAIADVYAAGEDPIEGATRDDLVAGLVRHGHRSAHAIDNEDDLEALVRAETGPGDMVVCLGAGTISAWANNLPKRLEG</sequence>
<keyword evidence="5 14" id="KW-0436">Ligase</keyword>
<comment type="catalytic activity">
    <reaction evidence="13 14">
        <text>UDP-N-acetyl-alpha-D-muramate + L-alanine + ATP = UDP-N-acetyl-alpha-D-muramoyl-L-alanine + ADP + phosphate + H(+)</text>
        <dbReference type="Rhea" id="RHEA:23372"/>
        <dbReference type="ChEBI" id="CHEBI:15378"/>
        <dbReference type="ChEBI" id="CHEBI:30616"/>
        <dbReference type="ChEBI" id="CHEBI:43474"/>
        <dbReference type="ChEBI" id="CHEBI:57972"/>
        <dbReference type="ChEBI" id="CHEBI:70757"/>
        <dbReference type="ChEBI" id="CHEBI:83898"/>
        <dbReference type="ChEBI" id="CHEBI:456216"/>
        <dbReference type="EC" id="6.3.2.8"/>
    </reaction>
</comment>
<gene>
    <name evidence="14" type="primary">murC</name>
    <name evidence="18" type="ORF">SAMN05421759_102331</name>
</gene>
<dbReference type="Proteomes" id="UP000186684">
    <property type="component" value="Unassembled WGS sequence"/>
</dbReference>
<evidence type="ECO:0000256" key="7">
    <source>
        <dbReference type="ARBA" id="ARBA00022741"/>
    </source>
</evidence>
<dbReference type="GO" id="GO:0008763">
    <property type="term" value="F:UDP-N-acetylmuramate-L-alanine ligase activity"/>
    <property type="evidence" value="ECO:0007669"/>
    <property type="project" value="UniProtKB-UniRule"/>
</dbReference>
<reference evidence="19" key="1">
    <citation type="submission" date="2017-01" db="EMBL/GenBank/DDBJ databases">
        <authorList>
            <person name="Varghese N."/>
            <person name="Submissions S."/>
        </authorList>
    </citation>
    <scope>NUCLEOTIDE SEQUENCE [LARGE SCALE GENOMIC DNA]</scope>
    <source>
        <strain evidence="19">DSM 29430</strain>
    </source>
</reference>
<dbReference type="Gene3D" id="3.40.1190.10">
    <property type="entry name" value="Mur-like, catalytic domain"/>
    <property type="match status" value="1"/>
</dbReference>
<keyword evidence="4 14" id="KW-0963">Cytoplasm</keyword>
<dbReference type="PANTHER" id="PTHR43445">
    <property type="entry name" value="UDP-N-ACETYLMURAMATE--L-ALANINE LIGASE-RELATED"/>
    <property type="match status" value="1"/>
</dbReference>
<keyword evidence="9 14" id="KW-0133">Cell shape</keyword>
<dbReference type="InterPro" id="IPR050061">
    <property type="entry name" value="MurCDEF_pg_biosynth"/>
</dbReference>
<organism evidence="18 19">
    <name type="scientific">Roseivivax lentus</name>
    <dbReference type="NCBI Taxonomy" id="633194"/>
    <lineage>
        <taxon>Bacteria</taxon>
        <taxon>Pseudomonadati</taxon>
        <taxon>Pseudomonadota</taxon>
        <taxon>Alphaproteobacteria</taxon>
        <taxon>Rhodobacterales</taxon>
        <taxon>Roseobacteraceae</taxon>
        <taxon>Roseivivax</taxon>
    </lineage>
</organism>
<dbReference type="PANTHER" id="PTHR43445:SF3">
    <property type="entry name" value="UDP-N-ACETYLMURAMATE--L-ALANINE LIGASE"/>
    <property type="match status" value="1"/>
</dbReference>
<dbReference type="AlphaFoldDB" id="A0A1N7L301"/>
<dbReference type="InterPro" id="IPR013221">
    <property type="entry name" value="Mur_ligase_cen"/>
</dbReference>
<dbReference type="InterPro" id="IPR005758">
    <property type="entry name" value="UDP-N-AcMur_Ala_ligase_MurC"/>
</dbReference>
<evidence type="ECO:0000256" key="10">
    <source>
        <dbReference type="ARBA" id="ARBA00022984"/>
    </source>
</evidence>
<dbReference type="SUPFAM" id="SSF53623">
    <property type="entry name" value="MurD-like peptide ligases, catalytic domain"/>
    <property type="match status" value="1"/>
</dbReference>
<comment type="function">
    <text evidence="14">Cell wall formation.</text>
</comment>
<dbReference type="NCBIfam" id="TIGR01082">
    <property type="entry name" value="murC"/>
    <property type="match status" value="1"/>
</dbReference>
<evidence type="ECO:0000256" key="3">
    <source>
        <dbReference type="ARBA" id="ARBA00012211"/>
    </source>
</evidence>
<keyword evidence="6 14" id="KW-0132">Cell division</keyword>
<dbReference type="Pfam" id="PF01225">
    <property type="entry name" value="Mur_ligase"/>
    <property type="match status" value="1"/>
</dbReference>
<feature type="domain" description="Mur ligase central" evidence="17">
    <location>
        <begin position="118"/>
        <end position="300"/>
    </location>
</feature>
<name>A0A1N7L301_9RHOB</name>
<evidence type="ECO:0000256" key="9">
    <source>
        <dbReference type="ARBA" id="ARBA00022960"/>
    </source>
</evidence>
<feature type="binding site" evidence="14">
    <location>
        <begin position="120"/>
        <end position="126"/>
    </location>
    <ligand>
        <name>ATP</name>
        <dbReference type="ChEBI" id="CHEBI:30616"/>
    </ligand>
</feature>
<comment type="subcellular location">
    <subcellularLocation>
        <location evidence="1 14">Cytoplasm</location>
    </subcellularLocation>
</comment>
<dbReference type="InterPro" id="IPR004101">
    <property type="entry name" value="Mur_ligase_C"/>
</dbReference>
<dbReference type="Gene3D" id="3.40.50.720">
    <property type="entry name" value="NAD(P)-binding Rossmann-like Domain"/>
    <property type="match status" value="1"/>
</dbReference>
<dbReference type="GO" id="GO:0071555">
    <property type="term" value="P:cell wall organization"/>
    <property type="evidence" value="ECO:0007669"/>
    <property type="project" value="UniProtKB-KW"/>
</dbReference>
<accession>A0A1N7L301</accession>
<dbReference type="InterPro" id="IPR000713">
    <property type="entry name" value="Mur_ligase_N"/>
</dbReference>
<dbReference type="STRING" id="633194.SAMN05421759_102331"/>
<feature type="domain" description="Mur ligase C-terminal" evidence="16">
    <location>
        <begin position="322"/>
        <end position="452"/>
    </location>
</feature>
<dbReference type="GO" id="GO:0005737">
    <property type="term" value="C:cytoplasm"/>
    <property type="evidence" value="ECO:0007669"/>
    <property type="project" value="UniProtKB-SubCell"/>
</dbReference>
<evidence type="ECO:0000256" key="12">
    <source>
        <dbReference type="ARBA" id="ARBA00023316"/>
    </source>
</evidence>
<dbReference type="OrthoDB" id="9804126at2"/>
<dbReference type="GO" id="GO:0051301">
    <property type="term" value="P:cell division"/>
    <property type="evidence" value="ECO:0007669"/>
    <property type="project" value="UniProtKB-KW"/>
</dbReference>
<keyword evidence="7 14" id="KW-0547">Nucleotide-binding</keyword>
<keyword evidence="19" id="KW-1185">Reference proteome</keyword>
<evidence type="ECO:0000256" key="6">
    <source>
        <dbReference type="ARBA" id="ARBA00022618"/>
    </source>
</evidence>
<dbReference type="GO" id="GO:0008360">
    <property type="term" value="P:regulation of cell shape"/>
    <property type="evidence" value="ECO:0007669"/>
    <property type="project" value="UniProtKB-KW"/>
</dbReference>
<dbReference type="HAMAP" id="MF_00046">
    <property type="entry name" value="MurC"/>
    <property type="match status" value="1"/>
</dbReference>
<dbReference type="SUPFAM" id="SSF53244">
    <property type="entry name" value="MurD-like peptide ligases, peptide-binding domain"/>
    <property type="match status" value="1"/>
</dbReference>
<dbReference type="EC" id="6.3.2.8" evidence="3 14"/>
<keyword evidence="12 14" id="KW-0961">Cell wall biogenesis/degradation</keyword>
<dbReference type="UniPathway" id="UPA00219"/>
<feature type="domain" description="Mur ligase N-terminal catalytic" evidence="15">
    <location>
        <begin position="16"/>
        <end position="112"/>
    </location>
</feature>
<evidence type="ECO:0000256" key="13">
    <source>
        <dbReference type="ARBA" id="ARBA00047833"/>
    </source>
</evidence>
<evidence type="ECO:0000313" key="19">
    <source>
        <dbReference type="Proteomes" id="UP000186684"/>
    </source>
</evidence>
<evidence type="ECO:0000256" key="2">
    <source>
        <dbReference type="ARBA" id="ARBA00004752"/>
    </source>
</evidence>
<dbReference type="InterPro" id="IPR036565">
    <property type="entry name" value="Mur-like_cat_sf"/>
</dbReference>
<proteinExistence type="inferred from homology"/>
<evidence type="ECO:0000256" key="1">
    <source>
        <dbReference type="ARBA" id="ARBA00004496"/>
    </source>
</evidence>
<dbReference type="EMBL" id="FTOQ01000002">
    <property type="protein sequence ID" value="SIS68229.1"/>
    <property type="molecule type" value="Genomic_DNA"/>
</dbReference>
<protein>
    <recommendedName>
        <fullName evidence="3 14">UDP-N-acetylmuramate--L-alanine ligase</fullName>
        <ecNumber evidence="3 14">6.3.2.8</ecNumber>
    </recommendedName>
    <alternativeName>
        <fullName evidence="14">UDP-N-acetylmuramoyl-L-alanine synthetase</fullName>
    </alternativeName>
</protein>
<dbReference type="Pfam" id="PF02875">
    <property type="entry name" value="Mur_ligase_C"/>
    <property type="match status" value="1"/>
</dbReference>
<comment type="pathway">
    <text evidence="2 14">Cell wall biogenesis; peptidoglycan biosynthesis.</text>
</comment>
<dbReference type="InterPro" id="IPR036615">
    <property type="entry name" value="Mur_ligase_C_dom_sf"/>
</dbReference>
<dbReference type="Gene3D" id="3.90.190.20">
    <property type="entry name" value="Mur ligase, C-terminal domain"/>
    <property type="match status" value="1"/>
</dbReference>
<evidence type="ECO:0000259" key="16">
    <source>
        <dbReference type="Pfam" id="PF02875"/>
    </source>
</evidence>
<dbReference type="GO" id="GO:0009252">
    <property type="term" value="P:peptidoglycan biosynthetic process"/>
    <property type="evidence" value="ECO:0007669"/>
    <property type="project" value="UniProtKB-UniRule"/>
</dbReference>
<dbReference type="GO" id="GO:0005524">
    <property type="term" value="F:ATP binding"/>
    <property type="evidence" value="ECO:0007669"/>
    <property type="project" value="UniProtKB-UniRule"/>
</dbReference>
<evidence type="ECO:0000256" key="11">
    <source>
        <dbReference type="ARBA" id="ARBA00023306"/>
    </source>
</evidence>
<keyword evidence="8 14" id="KW-0067">ATP-binding</keyword>
<dbReference type="RefSeq" id="WP_076445720.1">
    <property type="nucleotide sequence ID" value="NZ_FTOQ01000002.1"/>
</dbReference>
<evidence type="ECO:0000256" key="4">
    <source>
        <dbReference type="ARBA" id="ARBA00022490"/>
    </source>
</evidence>
<evidence type="ECO:0000256" key="8">
    <source>
        <dbReference type="ARBA" id="ARBA00022840"/>
    </source>
</evidence>
<evidence type="ECO:0000259" key="17">
    <source>
        <dbReference type="Pfam" id="PF08245"/>
    </source>
</evidence>
<dbReference type="SUPFAM" id="SSF51984">
    <property type="entry name" value="MurCD N-terminal domain"/>
    <property type="match status" value="1"/>
</dbReference>
<evidence type="ECO:0000313" key="18">
    <source>
        <dbReference type="EMBL" id="SIS68229.1"/>
    </source>
</evidence>
<evidence type="ECO:0000256" key="5">
    <source>
        <dbReference type="ARBA" id="ARBA00022598"/>
    </source>
</evidence>
<keyword evidence="10 14" id="KW-0573">Peptidoglycan synthesis</keyword>
<keyword evidence="11 14" id="KW-0131">Cell cycle</keyword>
<evidence type="ECO:0000256" key="14">
    <source>
        <dbReference type="HAMAP-Rule" id="MF_00046"/>
    </source>
</evidence>
<comment type="similarity">
    <text evidence="14">Belongs to the MurCDEF family.</text>
</comment>
<evidence type="ECO:0000259" key="15">
    <source>
        <dbReference type="Pfam" id="PF01225"/>
    </source>
</evidence>